<reference evidence="8 9" key="1">
    <citation type="submission" date="2023-11" db="EMBL/GenBank/DDBJ databases">
        <authorList>
            <person name="Hedman E."/>
            <person name="Englund M."/>
            <person name="Stromberg M."/>
            <person name="Nyberg Akerstrom W."/>
            <person name="Nylinder S."/>
            <person name="Jareborg N."/>
            <person name="Kallberg Y."/>
            <person name="Kronander E."/>
        </authorList>
    </citation>
    <scope>NUCLEOTIDE SEQUENCE [LARGE SCALE GENOMIC DNA]</scope>
</reference>
<accession>A0AAV1KKX2</accession>
<dbReference type="InterPro" id="IPR013106">
    <property type="entry name" value="Ig_V-set"/>
</dbReference>
<protein>
    <recommendedName>
        <fullName evidence="7">Ig-like domain-containing protein</fullName>
    </recommendedName>
</protein>
<dbReference type="PANTHER" id="PTHR23278">
    <property type="entry name" value="SIDESTEP PROTEIN"/>
    <property type="match status" value="1"/>
</dbReference>
<dbReference type="SMART" id="SM00408">
    <property type="entry name" value="IGc2"/>
    <property type="match status" value="3"/>
</dbReference>
<keyword evidence="9" id="KW-1185">Reference proteome</keyword>
<sequence>MDHRMSVYQALIHYLVLLVYPACAFIAGVDGPLLYQEALEGGNTTLYCDTIPTIADDELMLLIWYKEDDSIYSYDARISYEWSSVTFNRTGRLTVDLRKNPTVLSVSDLREDDQALYHCRVEFLLSPTRYTGINLTVIVPPSKPFFLDELGNKVQNKVGPYFEGDTLVLNCLVIGGRPPPRITWYSGDVLVDASDSESDIPNVRQNELYLPLMRDNAENLSCKATNTHLSPPVSAYVDIELYLSADNVSIHWIQGIQNGSLQSGKKAIVQCTAYGVYPSPEVAWWLNHKHLTQYSNQTWSHVTRTAVSRLQFIPTVADNQATLACVSTNPAIPPGRNSKADVVTLNVTYAPIVEISTLNMSKLNEVIENKALQLMCEVEANPPPDRIMWYFNGVQIKEGKIWGDDVFSNTIFIQEAKRTHTGQYTCSARNNIGESKAELVNITVLYPPECRGLGVTLNDETLVCNVTALPVPNTYFWQTQIDSQVYNFTTDLPFIPLSQFTVPLTTTVNVTCKADNGIASQQNLCTRSMSFKHLRPEPPQQCDLAYEEEQFQIKCIPVDNATYYEVAVWRMSKTNASLILDYRNSMGFGASQALTRHGGNIWLVRGKLGALNHGDEAGAAACNRYGCSTFLFLRPTEKLISSASIPWWKSVLDKDVGISLGIALLVIVFVISTALVVSVARRSLKKQPVPVIQVVQIDDVTRDYLSSTRELKMHPSCSLRSCSSNFLDENEEKSLTNWRREHVLRDWDPPPDVTLIRHRESAV</sequence>
<feature type="domain" description="Ig-like" evidence="7">
    <location>
        <begin position="264"/>
        <end position="346"/>
    </location>
</feature>
<dbReference type="SUPFAM" id="SSF48726">
    <property type="entry name" value="Immunoglobulin"/>
    <property type="match status" value="4"/>
</dbReference>
<proteinExistence type="predicted"/>
<dbReference type="InterPro" id="IPR003598">
    <property type="entry name" value="Ig_sub2"/>
</dbReference>
<dbReference type="SMART" id="SM00409">
    <property type="entry name" value="IG"/>
    <property type="match status" value="4"/>
</dbReference>
<dbReference type="InterPro" id="IPR013162">
    <property type="entry name" value="CD80_C2-set"/>
</dbReference>
<evidence type="ECO:0000256" key="4">
    <source>
        <dbReference type="ARBA" id="ARBA00023136"/>
    </source>
</evidence>
<dbReference type="InterPro" id="IPR007110">
    <property type="entry name" value="Ig-like_dom"/>
</dbReference>
<feature type="domain" description="Ig-like" evidence="7">
    <location>
        <begin position="144"/>
        <end position="234"/>
    </location>
</feature>
<dbReference type="GO" id="GO:0016020">
    <property type="term" value="C:membrane"/>
    <property type="evidence" value="ECO:0007669"/>
    <property type="project" value="UniProtKB-SubCell"/>
</dbReference>
<keyword evidence="3 6" id="KW-1133">Transmembrane helix</keyword>
<dbReference type="Pfam" id="PF08205">
    <property type="entry name" value="C2-set_2"/>
    <property type="match status" value="2"/>
</dbReference>
<evidence type="ECO:0000313" key="9">
    <source>
        <dbReference type="Proteomes" id="UP001314205"/>
    </source>
</evidence>
<feature type="transmembrane region" description="Helical" evidence="6">
    <location>
        <begin position="656"/>
        <end position="677"/>
    </location>
</feature>
<comment type="caution">
    <text evidence="8">The sequence shown here is derived from an EMBL/GenBank/DDBJ whole genome shotgun (WGS) entry which is preliminary data.</text>
</comment>
<feature type="domain" description="Ig-like" evidence="7">
    <location>
        <begin position="21"/>
        <end position="136"/>
    </location>
</feature>
<evidence type="ECO:0000259" key="7">
    <source>
        <dbReference type="PROSITE" id="PS50835"/>
    </source>
</evidence>
<keyword evidence="4 6" id="KW-0472">Membrane</keyword>
<name>A0AAV1KKX2_9NEOP</name>
<evidence type="ECO:0000256" key="1">
    <source>
        <dbReference type="ARBA" id="ARBA00004167"/>
    </source>
</evidence>
<evidence type="ECO:0000256" key="6">
    <source>
        <dbReference type="SAM" id="Phobius"/>
    </source>
</evidence>
<dbReference type="PROSITE" id="PS50835">
    <property type="entry name" value="IG_LIKE"/>
    <property type="match status" value="4"/>
</dbReference>
<dbReference type="Pfam" id="PF13927">
    <property type="entry name" value="Ig_3"/>
    <property type="match status" value="1"/>
</dbReference>
<keyword evidence="5" id="KW-1015">Disulfide bond</keyword>
<organism evidence="8 9">
    <name type="scientific">Parnassius mnemosyne</name>
    <name type="common">clouded apollo</name>
    <dbReference type="NCBI Taxonomy" id="213953"/>
    <lineage>
        <taxon>Eukaryota</taxon>
        <taxon>Metazoa</taxon>
        <taxon>Ecdysozoa</taxon>
        <taxon>Arthropoda</taxon>
        <taxon>Hexapoda</taxon>
        <taxon>Insecta</taxon>
        <taxon>Pterygota</taxon>
        <taxon>Neoptera</taxon>
        <taxon>Endopterygota</taxon>
        <taxon>Lepidoptera</taxon>
        <taxon>Glossata</taxon>
        <taxon>Ditrysia</taxon>
        <taxon>Papilionoidea</taxon>
        <taxon>Papilionidae</taxon>
        <taxon>Parnassiinae</taxon>
        <taxon>Parnassini</taxon>
        <taxon>Parnassius</taxon>
        <taxon>Driopa</taxon>
    </lineage>
</organism>
<evidence type="ECO:0000256" key="2">
    <source>
        <dbReference type="ARBA" id="ARBA00022692"/>
    </source>
</evidence>
<dbReference type="CDD" id="cd00096">
    <property type="entry name" value="Ig"/>
    <property type="match status" value="2"/>
</dbReference>
<evidence type="ECO:0000256" key="3">
    <source>
        <dbReference type="ARBA" id="ARBA00022989"/>
    </source>
</evidence>
<dbReference type="InterPro" id="IPR036179">
    <property type="entry name" value="Ig-like_dom_sf"/>
</dbReference>
<evidence type="ECO:0000256" key="5">
    <source>
        <dbReference type="ARBA" id="ARBA00023157"/>
    </source>
</evidence>
<gene>
    <name evidence="8" type="ORF">PARMNEM_LOCUS4834</name>
</gene>
<dbReference type="Gene3D" id="2.60.40.10">
    <property type="entry name" value="Immunoglobulins"/>
    <property type="match status" value="4"/>
</dbReference>
<dbReference type="InterPro" id="IPR013783">
    <property type="entry name" value="Ig-like_fold"/>
</dbReference>
<comment type="subcellular location">
    <subcellularLocation>
        <location evidence="1">Membrane</location>
        <topology evidence="1">Single-pass membrane protein</topology>
    </subcellularLocation>
</comment>
<dbReference type="Proteomes" id="UP001314205">
    <property type="component" value="Unassembled WGS sequence"/>
</dbReference>
<evidence type="ECO:0000313" key="8">
    <source>
        <dbReference type="EMBL" id="CAK1583440.1"/>
    </source>
</evidence>
<dbReference type="Pfam" id="PF07686">
    <property type="entry name" value="V-set"/>
    <property type="match status" value="1"/>
</dbReference>
<keyword evidence="2 6" id="KW-0812">Transmembrane</keyword>
<dbReference type="InterPro" id="IPR003599">
    <property type="entry name" value="Ig_sub"/>
</dbReference>
<dbReference type="PANTHER" id="PTHR23278:SF19">
    <property type="entry name" value="OBSCURIN"/>
    <property type="match status" value="1"/>
</dbReference>
<dbReference type="EMBL" id="CAVLGL010000057">
    <property type="protein sequence ID" value="CAK1583440.1"/>
    <property type="molecule type" value="Genomic_DNA"/>
</dbReference>
<feature type="domain" description="Ig-like" evidence="7">
    <location>
        <begin position="351"/>
        <end position="443"/>
    </location>
</feature>
<feature type="transmembrane region" description="Helical" evidence="6">
    <location>
        <begin position="12"/>
        <end position="35"/>
    </location>
</feature>
<dbReference type="AlphaFoldDB" id="A0AAV1KKX2"/>